<dbReference type="AlphaFoldDB" id="A0A367L0U0"/>
<comment type="caution">
    <text evidence="2">The sequence shown here is derived from an EMBL/GenBank/DDBJ whole genome shotgun (WGS) entry which is preliminary data.</text>
</comment>
<protein>
    <submittedName>
        <fullName evidence="2">Uncharacterized protein</fullName>
    </submittedName>
</protein>
<reference evidence="2 3" key="1">
    <citation type="journal article" date="2015" name="BMC Genomics">
        <title>Insights from the genome of Ophiocordyceps polyrhachis-furcata to pathogenicity and host specificity in insect fungi.</title>
        <authorList>
            <person name="Wichadakul D."/>
            <person name="Kobmoo N."/>
            <person name="Ingsriswang S."/>
            <person name="Tangphatsornruang S."/>
            <person name="Chantasingh D."/>
            <person name="Luangsa-ard J.J."/>
            <person name="Eurwilaichitr L."/>
        </authorList>
    </citation>
    <scope>NUCLEOTIDE SEQUENCE [LARGE SCALE GENOMIC DNA]</scope>
    <source>
        <strain evidence="2 3">BCC 54312</strain>
    </source>
</reference>
<dbReference type="EMBL" id="LKCN02000023">
    <property type="protein sequence ID" value="RCI07832.1"/>
    <property type="molecule type" value="Genomic_DNA"/>
</dbReference>
<accession>A0A367L0U0</accession>
<proteinExistence type="predicted"/>
<evidence type="ECO:0000313" key="3">
    <source>
        <dbReference type="Proteomes" id="UP000253664"/>
    </source>
</evidence>
<keyword evidence="3" id="KW-1185">Reference proteome</keyword>
<evidence type="ECO:0000256" key="1">
    <source>
        <dbReference type="SAM" id="MobiDB-lite"/>
    </source>
</evidence>
<name>A0A367L0U0_9HYPO</name>
<organism evidence="2 3">
    <name type="scientific">Ophiocordyceps polyrhachis-furcata BCC 54312</name>
    <dbReference type="NCBI Taxonomy" id="1330021"/>
    <lineage>
        <taxon>Eukaryota</taxon>
        <taxon>Fungi</taxon>
        <taxon>Dikarya</taxon>
        <taxon>Ascomycota</taxon>
        <taxon>Pezizomycotina</taxon>
        <taxon>Sordariomycetes</taxon>
        <taxon>Hypocreomycetidae</taxon>
        <taxon>Hypocreales</taxon>
        <taxon>Ophiocordycipitaceae</taxon>
        <taxon>Ophiocordyceps</taxon>
    </lineage>
</organism>
<gene>
    <name evidence="2" type="ORF">L249_5779</name>
</gene>
<sequence length="47" mass="4987">MRERRGERRGGRGEKGDGCFPSSKTRAAGGGGGAVTSRVWIEGNHSR</sequence>
<feature type="region of interest" description="Disordered" evidence="1">
    <location>
        <begin position="1"/>
        <end position="47"/>
    </location>
</feature>
<feature type="compositionally biased region" description="Basic and acidic residues" evidence="1">
    <location>
        <begin position="1"/>
        <end position="17"/>
    </location>
</feature>
<evidence type="ECO:0000313" key="2">
    <source>
        <dbReference type="EMBL" id="RCI07832.1"/>
    </source>
</evidence>
<dbReference type="Proteomes" id="UP000253664">
    <property type="component" value="Unassembled WGS sequence"/>
</dbReference>